<keyword evidence="2" id="KW-1185">Reference proteome</keyword>
<sequence>MASDWNEELDRYERGRSFAGDLSDSMKSAAQVISFLVGKKKTLSLDRLKQEQQLRDEKLFGRGKHANWFSED</sequence>
<evidence type="ECO:0000313" key="2">
    <source>
        <dbReference type="Proteomes" id="UP001197236"/>
    </source>
</evidence>
<proteinExistence type="predicted"/>
<organism evidence="1 2">
    <name type="scientific">Pantoea allii</name>
    <dbReference type="NCBI Taxonomy" id="574096"/>
    <lineage>
        <taxon>Bacteria</taxon>
        <taxon>Pseudomonadati</taxon>
        <taxon>Pseudomonadota</taxon>
        <taxon>Gammaproteobacteria</taxon>
        <taxon>Enterobacterales</taxon>
        <taxon>Erwiniaceae</taxon>
        <taxon>Pantoea</taxon>
    </lineage>
</organism>
<dbReference type="RefSeq" id="WP_218994736.1">
    <property type="nucleotide sequence ID" value="NZ_JAHVXU010000002.1"/>
</dbReference>
<gene>
    <name evidence="1" type="ORF">KYI95_04820</name>
</gene>
<name>A0ABS6VCR7_9GAMM</name>
<evidence type="ECO:0000313" key="1">
    <source>
        <dbReference type="EMBL" id="MBW1256533.1"/>
    </source>
</evidence>
<accession>A0ABS6VCR7</accession>
<comment type="caution">
    <text evidence="1">The sequence shown here is derived from an EMBL/GenBank/DDBJ whole genome shotgun (WGS) entry which is preliminary data.</text>
</comment>
<dbReference type="Proteomes" id="UP001197236">
    <property type="component" value="Unassembled WGS sequence"/>
</dbReference>
<reference evidence="1 2" key="1">
    <citation type="submission" date="2021-07" db="EMBL/GenBank/DDBJ databases">
        <title>A novel phosphonate cluster across the Pantoea species complex is important for pathogenicity in onion.</title>
        <authorList>
            <person name="Zhao M."/>
            <person name="Stice S."/>
            <person name="Shin G.Y."/>
            <person name="Coutinho T."/>
            <person name="Gitaitis R."/>
            <person name="Kvitko B."/>
            <person name="Dutta B."/>
        </authorList>
    </citation>
    <scope>NUCLEOTIDE SEQUENCE [LARGE SCALE GENOMIC DNA]</scope>
    <source>
        <strain evidence="1 2">BD 382</strain>
    </source>
</reference>
<protein>
    <submittedName>
        <fullName evidence="1">Uncharacterized protein</fullName>
    </submittedName>
</protein>
<dbReference type="EMBL" id="JAHVXZ010000002">
    <property type="protein sequence ID" value="MBW1256533.1"/>
    <property type="molecule type" value="Genomic_DNA"/>
</dbReference>